<dbReference type="AlphaFoldDB" id="X8AG79"/>
<protein>
    <submittedName>
        <fullName evidence="2">GlcNAc-PI de-N-acetylase family protein</fullName>
    </submittedName>
</protein>
<dbReference type="Pfam" id="PF02585">
    <property type="entry name" value="PIG-L"/>
    <property type="match status" value="1"/>
</dbReference>
<gene>
    <name evidence="2" type="ORF">I553_4093</name>
</gene>
<keyword evidence="1" id="KW-0862">Zinc</keyword>
<dbReference type="SUPFAM" id="SSF102588">
    <property type="entry name" value="LmbE-like"/>
    <property type="match status" value="1"/>
</dbReference>
<evidence type="ECO:0000256" key="1">
    <source>
        <dbReference type="ARBA" id="ARBA00022833"/>
    </source>
</evidence>
<dbReference type="PANTHER" id="PTHR12993:SF11">
    <property type="entry name" value="N-ACETYLGLUCOSAMINYL-PHOSPHATIDYLINOSITOL DE-N-ACETYLASE"/>
    <property type="match status" value="1"/>
</dbReference>
<sequence length="108" mass="12189">MHAHPDDESSKGAATLARYADEGHRVLVVTLTGGERGEILNPAMDLPEVHGRIAEIRRDEMAKAAEILGVEHTWLGFVDSGLPKGELPPRCPRTALRWCRWRFPPRRW</sequence>
<dbReference type="GO" id="GO:0016811">
    <property type="term" value="F:hydrolase activity, acting on carbon-nitrogen (but not peptide) bonds, in linear amides"/>
    <property type="evidence" value="ECO:0007669"/>
    <property type="project" value="TreeGrafter"/>
</dbReference>
<evidence type="ECO:0000313" key="2">
    <source>
        <dbReference type="EMBL" id="EUA29840.1"/>
    </source>
</evidence>
<organism evidence="2">
    <name type="scientific">Mycobacterium xenopi 4042</name>
    <dbReference type="NCBI Taxonomy" id="1299334"/>
    <lineage>
        <taxon>Bacteria</taxon>
        <taxon>Bacillati</taxon>
        <taxon>Actinomycetota</taxon>
        <taxon>Actinomycetes</taxon>
        <taxon>Mycobacteriales</taxon>
        <taxon>Mycobacteriaceae</taxon>
        <taxon>Mycobacterium</taxon>
    </lineage>
</organism>
<dbReference type="GO" id="GO:0016137">
    <property type="term" value="P:glycoside metabolic process"/>
    <property type="evidence" value="ECO:0007669"/>
    <property type="project" value="UniProtKB-ARBA"/>
</dbReference>
<proteinExistence type="predicted"/>
<dbReference type="PATRIC" id="fig|1299334.3.peg.5785"/>
<accession>X8AG79</accession>
<dbReference type="EMBL" id="JAOB01000060">
    <property type="protein sequence ID" value="EUA29840.1"/>
    <property type="molecule type" value="Genomic_DNA"/>
</dbReference>
<name>X8AG79_MYCXE</name>
<dbReference type="PANTHER" id="PTHR12993">
    <property type="entry name" value="N-ACETYLGLUCOSAMINYL-PHOSPHATIDYLINOSITOL DE-N-ACETYLASE-RELATED"/>
    <property type="match status" value="1"/>
</dbReference>
<reference evidence="2" key="1">
    <citation type="submission" date="2014-01" db="EMBL/GenBank/DDBJ databases">
        <authorList>
            <person name="Brown-Elliot B."/>
            <person name="Wallace R."/>
            <person name="Lenaerts A."/>
            <person name="Ordway D."/>
            <person name="DeGroote M.A."/>
            <person name="Parker T."/>
            <person name="Sizemore C."/>
            <person name="Tallon L.J."/>
            <person name="Sadzewicz L.K."/>
            <person name="Sengamalay N."/>
            <person name="Fraser C.M."/>
            <person name="Hine E."/>
            <person name="Shefchek K.A."/>
            <person name="Das S.P."/>
            <person name="Tettelin H."/>
        </authorList>
    </citation>
    <scope>NUCLEOTIDE SEQUENCE [LARGE SCALE GENOMIC DNA]</scope>
    <source>
        <strain evidence="2">4042</strain>
    </source>
</reference>
<comment type="caution">
    <text evidence="2">The sequence shown here is derived from an EMBL/GenBank/DDBJ whole genome shotgun (WGS) entry which is preliminary data.</text>
</comment>
<dbReference type="InterPro" id="IPR003737">
    <property type="entry name" value="GlcNAc_PI_deacetylase-related"/>
</dbReference>
<dbReference type="InterPro" id="IPR024078">
    <property type="entry name" value="LmbE-like_dom_sf"/>
</dbReference>
<dbReference type="Gene3D" id="3.40.50.10320">
    <property type="entry name" value="LmbE-like"/>
    <property type="match status" value="1"/>
</dbReference>